<dbReference type="EMBL" id="BIFS01000002">
    <property type="protein sequence ID" value="GCE22161.1"/>
    <property type="molecule type" value="Genomic_DNA"/>
</dbReference>
<protein>
    <submittedName>
        <fullName evidence="1">Uncharacterized protein</fullName>
    </submittedName>
</protein>
<dbReference type="InterPro" id="IPR043751">
    <property type="entry name" value="DUF5696"/>
</dbReference>
<organism evidence="1 2">
    <name type="scientific">Dictyobacter kobayashii</name>
    <dbReference type="NCBI Taxonomy" id="2014872"/>
    <lineage>
        <taxon>Bacteria</taxon>
        <taxon>Bacillati</taxon>
        <taxon>Chloroflexota</taxon>
        <taxon>Ktedonobacteria</taxon>
        <taxon>Ktedonobacterales</taxon>
        <taxon>Dictyobacteraceae</taxon>
        <taxon>Dictyobacter</taxon>
    </lineage>
</organism>
<evidence type="ECO:0000313" key="1">
    <source>
        <dbReference type="EMBL" id="GCE22161.1"/>
    </source>
</evidence>
<evidence type="ECO:0000313" key="2">
    <source>
        <dbReference type="Proteomes" id="UP000287188"/>
    </source>
</evidence>
<reference evidence="2" key="1">
    <citation type="submission" date="2018-12" db="EMBL/GenBank/DDBJ databases">
        <title>Tengunoibacter tsumagoiensis gen. nov., sp. nov., Dictyobacter kobayashii sp. nov., D. alpinus sp. nov., and D. joshuensis sp. nov. and description of Dictyobacteraceae fam. nov. within the order Ktedonobacterales isolated from Tengu-no-mugimeshi.</title>
        <authorList>
            <person name="Wang C.M."/>
            <person name="Zheng Y."/>
            <person name="Sakai Y."/>
            <person name="Toyoda A."/>
            <person name="Minakuchi Y."/>
            <person name="Abe K."/>
            <person name="Yokota A."/>
            <person name="Yabe S."/>
        </authorList>
    </citation>
    <scope>NUCLEOTIDE SEQUENCE [LARGE SCALE GENOMIC DNA]</scope>
    <source>
        <strain evidence="2">Uno11</strain>
    </source>
</reference>
<dbReference type="Pfam" id="PF18952">
    <property type="entry name" value="DUF5696"/>
    <property type="match status" value="1"/>
</dbReference>
<dbReference type="Gene3D" id="3.20.20.80">
    <property type="entry name" value="Glycosidases"/>
    <property type="match status" value="1"/>
</dbReference>
<gene>
    <name evidence="1" type="ORF">KDK_59610</name>
</gene>
<sequence>MSHLLWYAKNEHLSVSIYDNAAMTFYVKEHNVTWKTGHVALQEDGPVDVGHVWLRTRRTICEEYPGHFHGEKIDHQTCRFTLYGREQRPVGSFLCQFELHDAHCDMSLVAIDVTLPSLVFPPPIETESLILPKGIGAWIRDPLPERHFWVYPAHLNMRWFGGLKGEQGWLAIVTEGYTSAGVLATGLAAAPAWLTSLGSWSGKRKIRYQFVQGGYVALAKAYRAYAIEHRLHRSLAEKVQATPALHNLHGAPLLSFMQANSNYPERYLDRLLPIPAAGTQHETHLHVHITHTEVQHILQQLQKRGITHALAVLRGWIPGGYDESHPDIWPPEPALGTLEDLKQTLIHNPQWTVALHDNYQDIYQQSASWPEGVIRTQAGEHMPGGLWDGGQAYILNARAGLAYARRNWETLRDLEPRAMFIDTTLAVQLYESYEYKNWLSRLQDEGYKRDLLQFYKEQGIVLGSEKGADFGMDLIDWLENRHQRIPGISIPLWPLVFHDAAFCTRYVSPDKRDSYGAPNWLADMLWGYTLCWNFSNANSWRQYISMPASLSQVYQWHSTVGMLEMTGHRYLTQARDVEETRFSNGAYIRVNFSDHPQTIERETIPAHDYLLRIE</sequence>
<accession>A0A402ASV5</accession>
<dbReference type="AlphaFoldDB" id="A0A402ASV5"/>
<proteinExistence type="predicted"/>
<comment type="caution">
    <text evidence="1">The sequence shown here is derived from an EMBL/GenBank/DDBJ whole genome shotgun (WGS) entry which is preliminary data.</text>
</comment>
<keyword evidence="2" id="KW-1185">Reference proteome</keyword>
<name>A0A402ASV5_9CHLR</name>
<dbReference type="Proteomes" id="UP000287188">
    <property type="component" value="Unassembled WGS sequence"/>
</dbReference>